<dbReference type="Proteomes" id="UP000790787">
    <property type="component" value="Chromosome 13"/>
</dbReference>
<gene>
    <name evidence="2" type="primary">LOC107823736</name>
</gene>
<sequence length="93" mass="10538">MMEAMLIQYGLDLALQGKEKKPDKMTDEEFAIIDKKAKSAELNEMCTALIIYIGSEPSYALNPDWEGVRSTRTRTNLTLFHSLKATDFCCLET</sequence>
<evidence type="ECO:0000313" key="1">
    <source>
        <dbReference type="Proteomes" id="UP000790787"/>
    </source>
</evidence>
<proteinExistence type="predicted"/>
<keyword evidence="1" id="KW-1185">Reference proteome</keyword>
<organism evidence="1 2">
    <name type="scientific">Nicotiana tabacum</name>
    <name type="common">Common tobacco</name>
    <dbReference type="NCBI Taxonomy" id="4097"/>
    <lineage>
        <taxon>Eukaryota</taxon>
        <taxon>Viridiplantae</taxon>
        <taxon>Streptophyta</taxon>
        <taxon>Embryophyta</taxon>
        <taxon>Tracheophyta</taxon>
        <taxon>Spermatophyta</taxon>
        <taxon>Magnoliopsida</taxon>
        <taxon>eudicotyledons</taxon>
        <taxon>Gunneridae</taxon>
        <taxon>Pentapetalae</taxon>
        <taxon>asterids</taxon>
        <taxon>lamiids</taxon>
        <taxon>Solanales</taxon>
        <taxon>Solanaceae</taxon>
        <taxon>Nicotianoideae</taxon>
        <taxon>Nicotianeae</taxon>
        <taxon>Nicotiana</taxon>
    </lineage>
</organism>
<evidence type="ECO:0000313" key="2">
    <source>
        <dbReference type="RefSeq" id="XP_075084498.1"/>
    </source>
</evidence>
<reference evidence="2" key="2">
    <citation type="submission" date="2025-08" db="UniProtKB">
        <authorList>
            <consortium name="RefSeq"/>
        </authorList>
    </citation>
    <scope>IDENTIFICATION</scope>
    <source>
        <tissue evidence="2">Leaf</tissue>
    </source>
</reference>
<protein>
    <submittedName>
        <fullName evidence="2">Uncharacterized protein LOC107823736 isoform X3</fullName>
    </submittedName>
</protein>
<dbReference type="RefSeq" id="XP_075084498.1">
    <property type="nucleotide sequence ID" value="XM_075228397.1"/>
</dbReference>
<reference evidence="1" key="1">
    <citation type="journal article" date="2014" name="Nat. Commun.">
        <title>The tobacco genome sequence and its comparison with those of tomato and potato.</title>
        <authorList>
            <person name="Sierro N."/>
            <person name="Battey J.N."/>
            <person name="Ouadi S."/>
            <person name="Bakaher N."/>
            <person name="Bovet L."/>
            <person name="Willig A."/>
            <person name="Goepfert S."/>
            <person name="Peitsch M.C."/>
            <person name="Ivanov N.V."/>
        </authorList>
    </citation>
    <scope>NUCLEOTIDE SEQUENCE [LARGE SCALE GENOMIC DNA]</scope>
</reference>
<name>A0AC58SHQ7_TOBAC</name>
<accession>A0AC58SHQ7</accession>